<keyword evidence="6" id="KW-0281">Fimbrium</keyword>
<protein>
    <recommendedName>
        <fullName evidence="7">PilY1 beta-propeller domain-containing protein</fullName>
    </recommendedName>
</protein>
<evidence type="ECO:0000256" key="4">
    <source>
        <dbReference type="ARBA" id="ARBA00022723"/>
    </source>
</evidence>
<sequence length="1475" mass="159499">MMGTIMKNILALLIGLFVSLTSTAGVLTIPTKPLLGNTTPQAPLNMLVLGKDHKLFYESYNDTSDLDGDGTLDVGYKGYELKKSPQLGESIYKIDYYGYFDSYKCYGYKNNRFEPDSTTSDKTCSGKWSGDFLNYLTTSRIDALRKVLYGGKRFVDTTTETVLERAFIPQDAHSWGKEYTSKTVDGYNISDYTPLSNPDSNKRHLFASTTLCGGSCSTSYTQPPVLRYIKNSDRRIWEWVSIERPVADNQYADGSNQRKDIEGIQDLTVRVLVCKAGLEESNCISYSGGKKPGGLLQKYGSNDAMRFGLYSGSYSNNLQGGVLRKNIGNLAGEIDFTTGVFIGSSGAEGIVRTFDNLRVEGFSNSREYFGQTSGDDACDYGNAFANRLSNGRCSGWGNPLGEILFDAVRYFAGEKSPLVGSNSDGKGNALNLPSGITWQDPYGADHNNVKRNNWCAKPAVTILSDISPSYDNDVPDSTFNGISFNRSSILSSLWGKEFGGSKTVIIGSDGDTQKDLAPTPKLVSSFARLHGLFEEPGKEGTFNSAAIADFARRNPIRSEFSYVNPNNSQERLTQGLSFFSIAMASPLPKINIPLADGKVVTFVPFAKSPSNSNNDSLNKDDYRPTNQIVDFYIDTVRNVDGFPKDDAVNGGRAYYKFRINFEDLEYGGDHDMDAIAEYEMQLQSDSKIKVVVKSTYAAGGIDQHMGYVVSGTTKDGVYLVVKDKGGNDVKYWMDASPADTANPSGKPLNPVSAMSALSDTRVFTPSTAGSMVTELKSPLWYVAKYGGFVDIPGAGRKANEIDDVAEWSADGKTPDNYFLVSNPLKLEEQLDKAFRMISMQAGAAAAGGSNSRNLIAGSLYFRVGFRSENWEGELLAQALSVDSNKNLVLGSGWSAHQLLKNDTGRQIIVGKGSRGAVPFLYGQAGLPSLPALSADLIAYLRGNASKEGTAAGAYRQRPNTKLGDIHGSSPVYVDYGTSGGLVFVGANDGMLHVFDAKDGSEKLGFIPNAVVSKLPELAKQSYGHEFYVDATPTAAKVGSQTLLAGGLGAGGQAWYLLDISNPENFTESKADSLVKWELSSTDSELSPADRKDIGYSYGRPHIVKLNDGKYWVLLPNGYNSENGKAGLLIVPLDRPVEGWGTSIIKIMAEVAVTAPATAPKNGLSNITPYDLNKDGKVDVVYGGDLEGNVWRFDLSGAGTTAWAAAKPSRLFTAKGADGKKQAIIAAPAVASHPAYPSNPATIANPGLMVMVGTGKFIENCDKAGGCTNESASNTVYGLWDAGIEICNRNELLEQTLGVRVIDGKKFRTVTNNQTNWASAAQIVALAGTACTANTARSALLSNHLGWREDLNISGERIVDELRYESRMLQYQTYIPATIDSDPCLPRDESFMLRVNYNNGGRFARSRIDDPKINGQDVPEIVGLGSSGSLGSVDIRLGGIVYSLQSSTTGQSIDPIKWRVGRTVGQVSWRELINTD</sequence>
<evidence type="ECO:0000313" key="9">
    <source>
        <dbReference type="Proteomes" id="UP000467214"/>
    </source>
</evidence>
<dbReference type="InterPro" id="IPR008707">
    <property type="entry name" value="B-propeller_PilY1"/>
</dbReference>
<evidence type="ECO:0000259" key="7">
    <source>
        <dbReference type="Pfam" id="PF05567"/>
    </source>
</evidence>
<evidence type="ECO:0000256" key="1">
    <source>
        <dbReference type="ARBA" id="ARBA00004561"/>
    </source>
</evidence>
<evidence type="ECO:0000256" key="3">
    <source>
        <dbReference type="ARBA" id="ARBA00022558"/>
    </source>
</evidence>
<evidence type="ECO:0000256" key="2">
    <source>
        <dbReference type="ARBA" id="ARBA00008387"/>
    </source>
</evidence>
<dbReference type="Proteomes" id="UP000467214">
    <property type="component" value="Unassembled WGS sequence"/>
</dbReference>
<gene>
    <name evidence="8" type="ORF">GQF02_12085</name>
</gene>
<dbReference type="SUPFAM" id="SSF50998">
    <property type="entry name" value="Quinoprotein alcohol dehydrogenase-like"/>
    <property type="match status" value="1"/>
</dbReference>
<dbReference type="GO" id="GO:0046872">
    <property type="term" value="F:metal ion binding"/>
    <property type="evidence" value="ECO:0007669"/>
    <property type="project" value="UniProtKB-KW"/>
</dbReference>
<evidence type="ECO:0000313" key="8">
    <source>
        <dbReference type="EMBL" id="MXR37713.1"/>
    </source>
</evidence>
<feature type="domain" description="PilY1 beta-propeller" evidence="7">
    <location>
        <begin position="979"/>
        <end position="1281"/>
    </location>
</feature>
<comment type="subcellular location">
    <subcellularLocation>
        <location evidence="1">Fimbrium</location>
    </subcellularLocation>
</comment>
<keyword evidence="9" id="KW-1185">Reference proteome</keyword>
<keyword evidence="3" id="KW-1029">Fimbrium biogenesis</keyword>
<name>A0A845BYX5_9NEIS</name>
<keyword evidence="5" id="KW-0106">Calcium</keyword>
<proteinExistence type="inferred from homology"/>
<keyword evidence="4" id="KW-0479">Metal-binding</keyword>
<dbReference type="GO" id="GO:0009289">
    <property type="term" value="C:pilus"/>
    <property type="evidence" value="ECO:0007669"/>
    <property type="project" value="UniProtKB-SubCell"/>
</dbReference>
<dbReference type="Pfam" id="PF05567">
    <property type="entry name" value="T4P_PilY1"/>
    <property type="match status" value="1"/>
</dbReference>
<reference evidence="8 9" key="1">
    <citation type="submission" date="2019-12" db="EMBL/GenBank/DDBJ databases">
        <title>Neisseriaceae gen. nov. sp. Genome sequencing and assembly.</title>
        <authorList>
            <person name="Liu Z."/>
            <person name="Li A."/>
        </authorList>
    </citation>
    <scope>NUCLEOTIDE SEQUENCE [LARGE SCALE GENOMIC DNA]</scope>
    <source>
        <strain evidence="8 9">B2N2-7</strain>
    </source>
</reference>
<dbReference type="InterPro" id="IPR011047">
    <property type="entry name" value="Quinoprotein_ADH-like_sf"/>
</dbReference>
<evidence type="ECO:0000256" key="5">
    <source>
        <dbReference type="ARBA" id="ARBA00022837"/>
    </source>
</evidence>
<dbReference type="EMBL" id="WSSB01000011">
    <property type="protein sequence ID" value="MXR37713.1"/>
    <property type="molecule type" value="Genomic_DNA"/>
</dbReference>
<accession>A0A845BYX5</accession>
<comment type="caution">
    <text evidence="8">The sequence shown here is derived from an EMBL/GenBank/DDBJ whole genome shotgun (WGS) entry which is preliminary data.</text>
</comment>
<organism evidence="8 9">
    <name type="scientific">Craterilacuibacter sinensis</name>
    <dbReference type="NCBI Taxonomy" id="2686017"/>
    <lineage>
        <taxon>Bacteria</taxon>
        <taxon>Pseudomonadati</taxon>
        <taxon>Pseudomonadota</taxon>
        <taxon>Betaproteobacteria</taxon>
        <taxon>Neisseriales</taxon>
        <taxon>Neisseriaceae</taxon>
        <taxon>Craterilacuibacter</taxon>
    </lineage>
</organism>
<comment type="similarity">
    <text evidence="2">Belongs to the PilY1 family.</text>
</comment>
<evidence type="ECO:0000256" key="6">
    <source>
        <dbReference type="ARBA" id="ARBA00023263"/>
    </source>
</evidence>